<evidence type="ECO:0000256" key="2">
    <source>
        <dbReference type="ARBA" id="ARBA00022679"/>
    </source>
</evidence>
<feature type="domain" description="Thiolase N-terminal" evidence="4">
    <location>
        <begin position="4"/>
        <end position="63"/>
    </location>
</feature>
<evidence type="ECO:0000313" key="6">
    <source>
        <dbReference type="Proteomes" id="UP000273655"/>
    </source>
</evidence>
<reference evidence="5 6" key="1">
    <citation type="submission" date="2018-12" db="EMBL/GenBank/DDBJ databases">
        <authorList>
            <consortium name="Pathogen Informatics"/>
        </authorList>
    </citation>
    <scope>NUCLEOTIDE SEQUENCE [LARGE SCALE GENOMIC DNA]</scope>
    <source>
        <strain evidence="5 6">NCTC8271</strain>
    </source>
</reference>
<dbReference type="Gene3D" id="3.40.47.10">
    <property type="match status" value="1"/>
</dbReference>
<dbReference type="PANTHER" id="PTHR18919">
    <property type="entry name" value="ACETYL-COA C-ACYLTRANSFERASE"/>
    <property type="match status" value="1"/>
</dbReference>
<dbReference type="Proteomes" id="UP000273655">
    <property type="component" value="Chromosome 1"/>
</dbReference>
<dbReference type="Pfam" id="PF00108">
    <property type="entry name" value="Thiolase_N"/>
    <property type="match status" value="1"/>
</dbReference>
<dbReference type="SUPFAM" id="SSF53901">
    <property type="entry name" value="Thiolase-like"/>
    <property type="match status" value="1"/>
</dbReference>
<dbReference type="PANTHER" id="PTHR18919:SF107">
    <property type="entry name" value="ACETYL-COA ACETYLTRANSFERASE, CYTOSOLIC"/>
    <property type="match status" value="1"/>
</dbReference>
<sequence length="84" mass="8967">MKEVVIVGALRTPIGCFQGTLARHSAVELGSMVVKALIERTGVDANAIDEVILGQVLTAGAGPESGAPVSHQRRAADYRFRHYH</sequence>
<dbReference type="GO" id="GO:0044281">
    <property type="term" value="P:small molecule metabolic process"/>
    <property type="evidence" value="ECO:0007669"/>
    <property type="project" value="UniProtKB-ARBA"/>
</dbReference>
<dbReference type="InterPro" id="IPR020616">
    <property type="entry name" value="Thiolase_N"/>
</dbReference>
<dbReference type="GO" id="GO:0003985">
    <property type="term" value="F:acetyl-CoA C-acetyltransferase activity"/>
    <property type="evidence" value="ECO:0007669"/>
    <property type="project" value="UniProtKB-EC"/>
</dbReference>
<evidence type="ECO:0000256" key="3">
    <source>
        <dbReference type="ARBA" id="ARBA00023315"/>
    </source>
</evidence>
<gene>
    <name evidence="5" type="primary">phbA</name>
    <name evidence="5" type="ORF">NCTC8271_01106</name>
</gene>
<proteinExistence type="inferred from homology"/>
<name>A0A3S4F3F5_SALET</name>
<comment type="similarity">
    <text evidence="1">Belongs to the thiolase-like superfamily. Thiolase family.</text>
</comment>
<organism evidence="5 6">
    <name type="scientific">Salmonella enterica I</name>
    <dbReference type="NCBI Taxonomy" id="59201"/>
    <lineage>
        <taxon>Bacteria</taxon>
        <taxon>Pseudomonadati</taxon>
        <taxon>Pseudomonadota</taxon>
        <taxon>Gammaproteobacteria</taxon>
        <taxon>Enterobacterales</taxon>
        <taxon>Enterobacteriaceae</taxon>
        <taxon>Salmonella</taxon>
    </lineage>
</organism>
<accession>A0A3S4F3F5</accession>
<dbReference type="AlphaFoldDB" id="A0A3S4F3F5"/>
<dbReference type="EMBL" id="LR134148">
    <property type="protein sequence ID" value="VEA32616.1"/>
    <property type="molecule type" value="Genomic_DNA"/>
</dbReference>
<dbReference type="EC" id="2.3.1.9" evidence="5"/>
<evidence type="ECO:0000259" key="4">
    <source>
        <dbReference type="Pfam" id="PF00108"/>
    </source>
</evidence>
<keyword evidence="2 5" id="KW-0808">Transferase</keyword>
<evidence type="ECO:0000256" key="1">
    <source>
        <dbReference type="ARBA" id="ARBA00010982"/>
    </source>
</evidence>
<evidence type="ECO:0000313" key="5">
    <source>
        <dbReference type="EMBL" id="VEA32616.1"/>
    </source>
</evidence>
<protein>
    <submittedName>
        <fullName evidence="5">Acetyl-CoA acetyl transferase</fullName>
        <ecNumber evidence="5">2.3.1.9</ecNumber>
    </submittedName>
</protein>
<keyword evidence="3 5" id="KW-0012">Acyltransferase</keyword>
<dbReference type="InterPro" id="IPR016039">
    <property type="entry name" value="Thiolase-like"/>
</dbReference>